<keyword evidence="9" id="KW-1185">Reference proteome</keyword>
<evidence type="ECO:0000313" key="8">
    <source>
        <dbReference type="EMBL" id="ETF02469.1"/>
    </source>
</evidence>
<dbReference type="PANTHER" id="PTHR43741">
    <property type="entry name" value="FMN-DEPENDENT NADH-AZOREDUCTASE 1"/>
    <property type="match status" value="1"/>
</dbReference>
<dbReference type="SUPFAM" id="SSF52218">
    <property type="entry name" value="Flavoproteins"/>
    <property type="match status" value="1"/>
</dbReference>
<comment type="function">
    <text evidence="6">Quinone reductase that provides resistance to thiol-specific stress caused by electrophilic quinones.</text>
</comment>
<evidence type="ECO:0000313" key="9">
    <source>
        <dbReference type="Proteomes" id="UP000018733"/>
    </source>
</evidence>
<dbReference type="PATRIC" id="fig|1424334.3.peg.1253"/>
<evidence type="ECO:0000256" key="6">
    <source>
        <dbReference type="HAMAP-Rule" id="MF_01216"/>
    </source>
</evidence>
<dbReference type="InterPro" id="IPR050104">
    <property type="entry name" value="FMN-dep_NADH:Q_OxRdtase_AzoR1"/>
</dbReference>
<dbReference type="RefSeq" id="WP_024004244.1">
    <property type="nucleotide sequence ID" value="NZ_KI650979.1"/>
</dbReference>
<evidence type="ECO:0000259" key="7">
    <source>
        <dbReference type="Pfam" id="PF02525"/>
    </source>
</evidence>
<comment type="cofactor">
    <cofactor evidence="6">
        <name>FMN</name>
        <dbReference type="ChEBI" id="CHEBI:58210"/>
    </cofactor>
    <text evidence="6">Binds 1 FMN per subunit.</text>
</comment>
<organism evidence="8 9">
    <name type="scientific">Advenella kashmirensis W13003</name>
    <dbReference type="NCBI Taxonomy" id="1424334"/>
    <lineage>
        <taxon>Bacteria</taxon>
        <taxon>Pseudomonadati</taxon>
        <taxon>Pseudomonadota</taxon>
        <taxon>Betaproteobacteria</taxon>
        <taxon>Burkholderiales</taxon>
        <taxon>Alcaligenaceae</taxon>
    </lineage>
</organism>
<dbReference type="AlphaFoldDB" id="V8QTY4"/>
<dbReference type="eggNOG" id="COG1182">
    <property type="taxonomic scope" value="Bacteria"/>
</dbReference>
<dbReference type="HOGENOM" id="CLU_088964_0_2_4"/>
<gene>
    <name evidence="6" type="primary">azoR</name>
    <name evidence="8" type="ORF">W822_06290</name>
</gene>
<dbReference type="STRING" id="1424334.W822_06290"/>
<evidence type="ECO:0000256" key="3">
    <source>
        <dbReference type="ARBA" id="ARBA00023002"/>
    </source>
</evidence>
<dbReference type="OrthoDB" id="9787136at2"/>
<dbReference type="PANTHER" id="PTHR43741:SF4">
    <property type="entry name" value="FMN-DEPENDENT NADH:QUINONE OXIDOREDUCTASE"/>
    <property type="match status" value="1"/>
</dbReference>
<comment type="caution">
    <text evidence="6">Lacks conserved residue(s) required for the propagation of feature annotation.</text>
</comment>
<comment type="subunit">
    <text evidence="6">Homodimer.</text>
</comment>
<proteinExistence type="inferred from homology"/>
<dbReference type="EMBL" id="AYXT01000009">
    <property type="protein sequence ID" value="ETF02469.1"/>
    <property type="molecule type" value="Genomic_DNA"/>
</dbReference>
<accession>V8QTY4</accession>
<dbReference type="InterPro" id="IPR003680">
    <property type="entry name" value="Flavodoxin_fold"/>
</dbReference>
<dbReference type="Gene3D" id="3.40.50.360">
    <property type="match status" value="1"/>
</dbReference>
<dbReference type="GO" id="GO:0016655">
    <property type="term" value="F:oxidoreductase activity, acting on NAD(P)H, quinone or similar compound as acceptor"/>
    <property type="evidence" value="ECO:0007669"/>
    <property type="project" value="InterPro"/>
</dbReference>
<feature type="domain" description="Flavodoxin-like fold" evidence="7">
    <location>
        <begin position="1"/>
        <end position="200"/>
    </location>
</feature>
<comment type="catalytic activity">
    <reaction evidence="5">
        <text>N,N-dimethyl-1,4-phenylenediamine + anthranilate + 2 NAD(+) = 2-(4-dimethylaminophenyl)diazenylbenzoate + 2 NADH + 2 H(+)</text>
        <dbReference type="Rhea" id="RHEA:55872"/>
        <dbReference type="ChEBI" id="CHEBI:15378"/>
        <dbReference type="ChEBI" id="CHEBI:15783"/>
        <dbReference type="ChEBI" id="CHEBI:16567"/>
        <dbReference type="ChEBI" id="CHEBI:57540"/>
        <dbReference type="ChEBI" id="CHEBI:57945"/>
        <dbReference type="ChEBI" id="CHEBI:71579"/>
        <dbReference type="EC" id="1.7.1.17"/>
    </reaction>
    <physiologicalReaction direction="right-to-left" evidence="5">
        <dbReference type="Rhea" id="RHEA:55874"/>
    </physiologicalReaction>
</comment>
<evidence type="ECO:0000256" key="1">
    <source>
        <dbReference type="ARBA" id="ARBA00022630"/>
    </source>
</evidence>
<comment type="similarity">
    <text evidence="6">Belongs to the azoreductase type 1 family.</text>
</comment>
<dbReference type="InterPro" id="IPR029039">
    <property type="entry name" value="Flavoprotein-like_sf"/>
</dbReference>
<dbReference type="EC" id="1.6.5.-" evidence="6"/>
<comment type="caution">
    <text evidence="8">The sequence shown here is derived from an EMBL/GenBank/DDBJ whole genome shotgun (WGS) entry which is preliminary data.</text>
</comment>
<comment type="catalytic activity">
    <reaction evidence="6">
        <text>2 a quinone + NADH + H(+) = 2 a 1,4-benzosemiquinone + NAD(+)</text>
        <dbReference type="Rhea" id="RHEA:65952"/>
        <dbReference type="ChEBI" id="CHEBI:15378"/>
        <dbReference type="ChEBI" id="CHEBI:57540"/>
        <dbReference type="ChEBI" id="CHEBI:57945"/>
        <dbReference type="ChEBI" id="CHEBI:132124"/>
        <dbReference type="ChEBI" id="CHEBI:134225"/>
    </reaction>
</comment>
<name>V8QTY4_9BURK</name>
<keyword evidence="1 6" id="KW-0285">Flavoprotein</keyword>
<dbReference type="GO" id="GO:0009055">
    <property type="term" value="F:electron transfer activity"/>
    <property type="evidence" value="ECO:0007669"/>
    <property type="project" value="UniProtKB-UniRule"/>
</dbReference>
<dbReference type="EC" id="1.7.1.17" evidence="6"/>
<dbReference type="Proteomes" id="UP000018733">
    <property type="component" value="Unassembled WGS sequence"/>
</dbReference>
<evidence type="ECO:0000256" key="4">
    <source>
        <dbReference type="ARBA" id="ARBA00023027"/>
    </source>
</evidence>
<dbReference type="GO" id="GO:0016652">
    <property type="term" value="F:oxidoreductase activity, acting on NAD(P)H as acceptor"/>
    <property type="evidence" value="ECO:0007669"/>
    <property type="project" value="UniProtKB-UniRule"/>
</dbReference>
<sequence>MKLLHLTFSPRGEQSESTQLSQAIVDRLCCEHTVSQIARRDWAQHATSSIDGAYAHALANAARRTDDMPSSESLAASEMLIRELENADLVVIGTPMHNFTVPASLKTWIDLIVRVNRSFNITPEGKVGTLKDKPVYIAIASGGFFGSERSRQPDFLTPYLKAILATVGLHDLRFFSAQGMALGSEAVQAGKAKAMEDFTKLCSSQASNKLSLHA</sequence>
<dbReference type="GO" id="GO:0010181">
    <property type="term" value="F:FMN binding"/>
    <property type="evidence" value="ECO:0007669"/>
    <property type="project" value="UniProtKB-UniRule"/>
</dbReference>
<evidence type="ECO:0000256" key="2">
    <source>
        <dbReference type="ARBA" id="ARBA00022643"/>
    </source>
</evidence>
<evidence type="ECO:0000256" key="5">
    <source>
        <dbReference type="ARBA" id="ARBA00048542"/>
    </source>
</evidence>
<dbReference type="InterPro" id="IPR023048">
    <property type="entry name" value="NADH:quinone_OxRdtase_FMN_depd"/>
</dbReference>
<comment type="function">
    <text evidence="6">Also exhibits azoreductase activity. Catalyzes the reductive cleavage of the azo bond in aromatic azo compounds to the corresponding amines.</text>
</comment>
<dbReference type="HAMAP" id="MF_01216">
    <property type="entry name" value="Azoreductase_type1"/>
    <property type="match status" value="1"/>
</dbReference>
<keyword evidence="2 6" id="KW-0288">FMN</keyword>
<feature type="binding site" evidence="6">
    <location>
        <position position="9"/>
    </location>
    <ligand>
        <name>FMN</name>
        <dbReference type="ChEBI" id="CHEBI:58210"/>
    </ligand>
</feature>
<reference evidence="8 9" key="1">
    <citation type="journal article" date="2014" name="Genome Announc.">
        <title>Draft Genome Sequence of Advenella kashmirensis Strain W13003, a Polycyclic Aromatic Hydrocarbon-Degrading Bacterium.</title>
        <authorList>
            <person name="Wang X."/>
            <person name="Jin D."/>
            <person name="Zhou L."/>
            <person name="Wu L."/>
            <person name="An W."/>
            <person name="Zhao L."/>
        </authorList>
    </citation>
    <scope>NUCLEOTIDE SEQUENCE [LARGE SCALE GENOMIC DNA]</scope>
    <source>
        <strain evidence="8 9">W13003</strain>
    </source>
</reference>
<keyword evidence="3 6" id="KW-0560">Oxidoreductase</keyword>
<dbReference type="Pfam" id="PF02525">
    <property type="entry name" value="Flavodoxin_2"/>
    <property type="match status" value="1"/>
</dbReference>
<feature type="binding site" evidence="6">
    <location>
        <begin position="15"/>
        <end position="17"/>
    </location>
    <ligand>
        <name>FMN</name>
        <dbReference type="ChEBI" id="CHEBI:58210"/>
    </ligand>
</feature>
<keyword evidence="4 6" id="KW-0520">NAD</keyword>
<protein>
    <recommendedName>
        <fullName evidence="6">FMN dependent NADH:quinone oxidoreductase</fullName>
        <ecNumber evidence="6">1.6.5.-</ecNumber>
    </recommendedName>
    <alternativeName>
        <fullName evidence="6">Azo-dye reductase</fullName>
    </alternativeName>
    <alternativeName>
        <fullName evidence="6">FMN-dependent NADH-azo compound oxidoreductase</fullName>
    </alternativeName>
    <alternativeName>
        <fullName evidence="6">FMN-dependent NADH-azoreductase</fullName>
        <ecNumber evidence="6">1.7.1.17</ecNumber>
    </alternativeName>
</protein>